<evidence type="ECO:0000256" key="1">
    <source>
        <dbReference type="SAM" id="SignalP"/>
    </source>
</evidence>
<dbReference type="InterPro" id="IPR012854">
    <property type="entry name" value="Cu_amine_oxidase-like_N"/>
</dbReference>
<dbReference type="SUPFAM" id="SSF55383">
    <property type="entry name" value="Copper amine oxidase, domain N"/>
    <property type="match status" value="1"/>
</dbReference>
<dbReference type="InterPro" id="IPR036278">
    <property type="entry name" value="Sialidase_sf"/>
</dbReference>
<dbReference type="PANTHER" id="PTHR43739">
    <property type="entry name" value="XYLOGLUCANASE (EUROFUNG)"/>
    <property type="match status" value="1"/>
</dbReference>
<dbReference type="Gene3D" id="3.30.457.10">
    <property type="entry name" value="Copper amine oxidase-like, N-terminal domain"/>
    <property type="match status" value="1"/>
</dbReference>
<accession>A0ABS4JPF4</accession>
<evidence type="ECO:0000313" key="4">
    <source>
        <dbReference type="Proteomes" id="UP001519289"/>
    </source>
</evidence>
<dbReference type="PANTHER" id="PTHR43739:SF5">
    <property type="entry name" value="EXO-ALPHA-SIALIDASE"/>
    <property type="match status" value="1"/>
</dbReference>
<evidence type="ECO:0000259" key="2">
    <source>
        <dbReference type="Pfam" id="PF07833"/>
    </source>
</evidence>
<gene>
    <name evidence="3" type="ORF">J2Z79_000797</name>
</gene>
<dbReference type="SUPFAM" id="SSF110296">
    <property type="entry name" value="Oligoxyloglucan reducing end-specific cellobiohydrolase"/>
    <property type="match status" value="1"/>
</dbReference>
<reference evidence="3 4" key="1">
    <citation type="submission" date="2021-03" db="EMBL/GenBank/DDBJ databases">
        <title>Genomic Encyclopedia of Type Strains, Phase IV (KMG-IV): sequencing the most valuable type-strain genomes for metagenomic binning, comparative biology and taxonomic classification.</title>
        <authorList>
            <person name="Goeker M."/>
        </authorList>
    </citation>
    <scope>NUCLEOTIDE SEQUENCE [LARGE SCALE GENOMIC DNA]</scope>
    <source>
        <strain evidence="3 4">DSM 27138</strain>
    </source>
</reference>
<dbReference type="EMBL" id="JAGGLG010000004">
    <property type="protein sequence ID" value="MBP2017414.1"/>
    <property type="molecule type" value="Genomic_DNA"/>
</dbReference>
<dbReference type="Pfam" id="PF02012">
    <property type="entry name" value="BNR"/>
    <property type="match status" value="1"/>
</dbReference>
<dbReference type="CDD" id="cd15482">
    <property type="entry name" value="Sialidase_non-viral"/>
    <property type="match status" value="1"/>
</dbReference>
<organism evidence="3 4">
    <name type="scientific">Symbiobacterium terraclitae</name>
    <dbReference type="NCBI Taxonomy" id="557451"/>
    <lineage>
        <taxon>Bacteria</taxon>
        <taxon>Bacillati</taxon>
        <taxon>Bacillota</taxon>
        <taxon>Clostridia</taxon>
        <taxon>Eubacteriales</taxon>
        <taxon>Symbiobacteriaceae</taxon>
        <taxon>Symbiobacterium</taxon>
    </lineage>
</organism>
<dbReference type="InterPro" id="IPR036582">
    <property type="entry name" value="Mao_N_sf"/>
</dbReference>
<dbReference type="InterPro" id="IPR052025">
    <property type="entry name" value="Xyloglucanase_GH74"/>
</dbReference>
<keyword evidence="4" id="KW-1185">Reference proteome</keyword>
<feature type="signal peptide" evidence="1">
    <location>
        <begin position="1"/>
        <end position="25"/>
    </location>
</feature>
<proteinExistence type="predicted"/>
<dbReference type="SUPFAM" id="SSF50939">
    <property type="entry name" value="Sialidases"/>
    <property type="match status" value="1"/>
</dbReference>
<comment type="caution">
    <text evidence="3">The sequence shown here is derived from an EMBL/GenBank/DDBJ whole genome shotgun (WGS) entry which is preliminary data.</text>
</comment>
<sequence length="659" mass="71391">MRIARVWLLFLALALLMGSTAPVRASAPPISAVWIAGNYYPGGELGEMVGDYAVLHSRRVLEALGFWVNWSPEDGSKTVWGGYLTEPVVFRPGEKQVTVGDQIFALPVAPYVKDGKMYAPLELFRAMGLRVEWVSATREVEITPPPYSQVEPFGPAGTLFTGLGQDEEGRLYLIVGDSSPSAWQSSDRGATWEPLDVKGDGEWLAELVAADQNPAGATYPGAYQVVSSPDDPSWAWALLQGAVMVSQDGGQTWQKAADPWPVNPEKWPDMRLVPGVGREVFLLTGDRGVLYSPTGGGQWFKVTGYWPDAQVRDALVVDGRLFLATTAGGVIIPQRIPQAAKALPRLAPKAIDWGGNLTGAFESAGRIWLDPEREGFVYALLSAEGSQGIYRTADGGATWAPVPGIAVEGWWSGFFHHPTESGHYGYQRMDGIWVTRDDGATWHHIAREATLRTLMGNLMFLPSGRVMGNTDGLGGSHLYYSDDLRTLVSAEGAPPWHITSIVANPAVPGTLYACDWSDGRFCLTSTDDGATWQPLAAQPPAEAGPPFRLSWGASAPDELIAGRFVTRDGGQTWEPLPFFQEGDRVREIVFHPGDPQHRVALLETDQGIQVLVTHDGGQSWASIGHPPGAPNIQSVAIDRAGNLWVSEHAGVWRIPAGSW</sequence>
<dbReference type="InterPro" id="IPR002860">
    <property type="entry name" value="BNR_rpt"/>
</dbReference>
<protein>
    <submittedName>
        <fullName evidence="3">Photosystem II stability/assembly factor-like uncharacterized protein</fullName>
    </submittedName>
</protein>
<dbReference type="RefSeq" id="WP_209465557.1">
    <property type="nucleotide sequence ID" value="NZ_JAGGLG010000004.1"/>
</dbReference>
<evidence type="ECO:0000313" key="3">
    <source>
        <dbReference type="EMBL" id="MBP2017414.1"/>
    </source>
</evidence>
<feature type="domain" description="Copper amine oxidase-like N-terminal" evidence="2">
    <location>
        <begin position="57"/>
        <end position="142"/>
    </location>
</feature>
<dbReference type="Gene3D" id="2.130.10.10">
    <property type="entry name" value="YVTN repeat-like/Quinoprotein amine dehydrogenase"/>
    <property type="match status" value="3"/>
</dbReference>
<feature type="chain" id="PRO_5047329904" evidence="1">
    <location>
        <begin position="26"/>
        <end position="659"/>
    </location>
</feature>
<keyword evidence="1" id="KW-0732">Signal</keyword>
<dbReference type="Proteomes" id="UP001519289">
    <property type="component" value="Unassembled WGS sequence"/>
</dbReference>
<dbReference type="Pfam" id="PF07833">
    <property type="entry name" value="Cu_amine_oxidN1"/>
    <property type="match status" value="1"/>
</dbReference>
<dbReference type="InterPro" id="IPR015943">
    <property type="entry name" value="WD40/YVTN_repeat-like_dom_sf"/>
</dbReference>
<name>A0ABS4JPF4_9FIRM</name>